<dbReference type="EMBL" id="KI669462">
    <property type="protein sequence ID" value="OCF57981.1"/>
    <property type="molecule type" value="Genomic_DNA"/>
</dbReference>
<reference evidence="2" key="2">
    <citation type="submission" date="2013-12" db="EMBL/GenBank/DDBJ databases">
        <title>Evolution of pathogenesis and genome organization in the Tremellales.</title>
        <authorList>
            <person name="Cuomo C."/>
            <person name="Litvintseva A."/>
            <person name="Heitman J."/>
            <person name="Chen Y."/>
            <person name="Sun S."/>
            <person name="Springer D."/>
            <person name="Dromer F."/>
            <person name="Young S."/>
            <person name="Zeng Q."/>
            <person name="Chapman S."/>
            <person name="Gujja S."/>
            <person name="Saif S."/>
            <person name="Birren B."/>
        </authorList>
    </citation>
    <scope>NUCLEOTIDE SEQUENCE [LARGE SCALE GENOMIC DNA]</scope>
    <source>
        <strain evidence="2">CBS 10435</strain>
    </source>
</reference>
<gene>
    <name evidence="1" type="ORF">L486_04008</name>
</gene>
<name>A0A1B9IR26_9TREE</name>
<accession>A0A1B9IR26</accession>
<sequence>MSSLVESNNEDDGSLLKVYGDKLVYREAVSDHWTTYDYAGSFYVDRGDNHISHDAESGDITITCFEEAPNIPLSIPSTPVSNRLRGRRSNRNIPIDPSRLTAAQYIATIDLSSLSVPFSQRGADLVLRYKPSSDTSTSPRSPDVQPDMTLYVNNLEMGPHAFSLHKELSTLPGHNYNPRSSSSISGGSIGIGYICHDEYVNPMERMEVYKPNNPESVEEIKTAIGTFVMTLPERR</sequence>
<dbReference type="Proteomes" id="UP000092583">
    <property type="component" value="Unassembled WGS sequence"/>
</dbReference>
<keyword evidence="2" id="KW-1185">Reference proteome</keyword>
<organism evidence="1 2">
    <name type="scientific">Kwoniella mangroviensis CBS 10435</name>
    <dbReference type="NCBI Taxonomy" id="1331196"/>
    <lineage>
        <taxon>Eukaryota</taxon>
        <taxon>Fungi</taxon>
        <taxon>Dikarya</taxon>
        <taxon>Basidiomycota</taxon>
        <taxon>Agaricomycotina</taxon>
        <taxon>Tremellomycetes</taxon>
        <taxon>Tremellales</taxon>
        <taxon>Cryptococcaceae</taxon>
        <taxon>Kwoniella</taxon>
    </lineage>
</organism>
<dbReference type="AlphaFoldDB" id="A0A1B9IR26"/>
<protein>
    <submittedName>
        <fullName evidence="1">Uncharacterized protein</fullName>
    </submittedName>
</protein>
<proteinExistence type="predicted"/>
<evidence type="ECO:0000313" key="1">
    <source>
        <dbReference type="EMBL" id="OCF57981.1"/>
    </source>
</evidence>
<reference evidence="1 2" key="1">
    <citation type="submission" date="2013-07" db="EMBL/GenBank/DDBJ databases">
        <title>The Genome Sequence of Kwoniella mangroviensis CBS10435.</title>
        <authorList>
            <consortium name="The Broad Institute Genome Sequencing Platform"/>
            <person name="Cuomo C."/>
            <person name="Litvintseva A."/>
            <person name="Chen Y."/>
            <person name="Heitman J."/>
            <person name="Sun S."/>
            <person name="Springer D."/>
            <person name="Dromer F."/>
            <person name="Young S.K."/>
            <person name="Zeng Q."/>
            <person name="Gargeya S."/>
            <person name="Fitzgerald M."/>
            <person name="Abouelleil A."/>
            <person name="Alvarado L."/>
            <person name="Berlin A.M."/>
            <person name="Chapman S.B."/>
            <person name="Dewar J."/>
            <person name="Goldberg J."/>
            <person name="Griggs A."/>
            <person name="Gujja S."/>
            <person name="Hansen M."/>
            <person name="Howarth C."/>
            <person name="Imamovic A."/>
            <person name="Larimer J."/>
            <person name="McCowan C."/>
            <person name="Murphy C."/>
            <person name="Pearson M."/>
            <person name="Priest M."/>
            <person name="Roberts A."/>
            <person name="Saif S."/>
            <person name="Shea T."/>
            <person name="Sykes S."/>
            <person name="Wortman J."/>
            <person name="Nusbaum C."/>
            <person name="Birren B."/>
        </authorList>
    </citation>
    <scope>NUCLEOTIDE SEQUENCE [LARGE SCALE GENOMIC DNA]</scope>
    <source>
        <strain evidence="1 2">CBS 10435</strain>
    </source>
</reference>
<evidence type="ECO:0000313" key="2">
    <source>
        <dbReference type="Proteomes" id="UP000092583"/>
    </source>
</evidence>